<sequence length="54" mass="5917">MRWRCPGRAPGGPSSTICRRSGGQAPAPHLSRFRAGLHRTQWSQLPPSPPTPRT</sequence>
<dbReference type="AlphaFoldDB" id="A0A0C4YQ52"/>
<name>A0A0C4YQ52_9BURK</name>
<gene>
    <name evidence="2" type="ORF">RR42_s1132</name>
</gene>
<keyword evidence="3" id="KW-1185">Reference proteome</keyword>
<proteinExistence type="predicted"/>
<protein>
    <submittedName>
        <fullName evidence="2">Uncharacterized protein</fullName>
    </submittedName>
</protein>
<dbReference type="Proteomes" id="UP000031843">
    <property type="component" value="Chromosome secondary"/>
</dbReference>
<reference evidence="2 3" key="1">
    <citation type="journal article" date="2015" name="Genome Announc.">
        <title>Complete Genome Sequence of Cupriavidus basilensis 4G11, Isolated from the Oak Ridge Field Research Center Site.</title>
        <authorList>
            <person name="Ray J."/>
            <person name="Waters R.J."/>
            <person name="Skerker J.M."/>
            <person name="Kuehl J.V."/>
            <person name="Price M.N."/>
            <person name="Huang J."/>
            <person name="Chakraborty R."/>
            <person name="Arkin A.P."/>
            <person name="Deutschbauer A."/>
        </authorList>
    </citation>
    <scope>NUCLEOTIDE SEQUENCE [LARGE SCALE GENOMIC DNA]</scope>
    <source>
        <strain evidence="2">4G11</strain>
    </source>
</reference>
<dbReference type="KEGG" id="cbw:RR42_s1132"/>
<evidence type="ECO:0000256" key="1">
    <source>
        <dbReference type="SAM" id="MobiDB-lite"/>
    </source>
</evidence>
<accession>A0A0C4YQ52</accession>
<dbReference type="EMBL" id="CP010537">
    <property type="protein sequence ID" value="AJG22721.1"/>
    <property type="molecule type" value="Genomic_DNA"/>
</dbReference>
<organism evidence="2 3">
    <name type="scientific">Cupriavidus basilensis</name>
    <dbReference type="NCBI Taxonomy" id="68895"/>
    <lineage>
        <taxon>Bacteria</taxon>
        <taxon>Pseudomonadati</taxon>
        <taxon>Pseudomonadota</taxon>
        <taxon>Betaproteobacteria</taxon>
        <taxon>Burkholderiales</taxon>
        <taxon>Burkholderiaceae</taxon>
        <taxon>Cupriavidus</taxon>
    </lineage>
</organism>
<evidence type="ECO:0000313" key="3">
    <source>
        <dbReference type="Proteomes" id="UP000031843"/>
    </source>
</evidence>
<evidence type="ECO:0000313" key="2">
    <source>
        <dbReference type="EMBL" id="AJG22721.1"/>
    </source>
</evidence>
<feature type="region of interest" description="Disordered" evidence="1">
    <location>
        <begin position="1"/>
        <end position="29"/>
    </location>
</feature>